<keyword evidence="4" id="KW-1185">Reference proteome</keyword>
<dbReference type="Proteomes" id="UP000199064">
    <property type="component" value="Unassembled WGS sequence"/>
</dbReference>
<dbReference type="RefSeq" id="WP_090328952.1">
    <property type="nucleotide sequence ID" value="NZ_FNSL01000001.1"/>
</dbReference>
<organism evidence="3 4">
    <name type="scientific">Nitratireductor aquibiodomus</name>
    <dbReference type="NCBI Taxonomy" id="204799"/>
    <lineage>
        <taxon>Bacteria</taxon>
        <taxon>Pseudomonadati</taxon>
        <taxon>Pseudomonadota</taxon>
        <taxon>Alphaproteobacteria</taxon>
        <taxon>Hyphomicrobiales</taxon>
        <taxon>Phyllobacteriaceae</taxon>
        <taxon>Nitratireductor</taxon>
    </lineage>
</organism>
<evidence type="ECO:0000313" key="3">
    <source>
        <dbReference type="EMBL" id="SEB60760.1"/>
    </source>
</evidence>
<dbReference type="CDD" id="cd07814">
    <property type="entry name" value="SRPBCC_CalC_Aha1-like"/>
    <property type="match status" value="1"/>
</dbReference>
<dbReference type="Pfam" id="PF08327">
    <property type="entry name" value="AHSA1"/>
    <property type="match status" value="1"/>
</dbReference>
<sequence>MTHAATETRSVVVEREIPHPPEKIWRALTQPHLIAEWLMKNDFAAREGHRFSLTADWGGVDCVVQTVEPHRALSYAWDTKDLRSTVSWTLTPTKDGTLLRMEQEGFQPNQKPYFQGASVGWPRFISALERVVERLD</sequence>
<dbReference type="InterPro" id="IPR013538">
    <property type="entry name" value="ASHA1/2-like_C"/>
</dbReference>
<dbReference type="AlphaFoldDB" id="A0A1H4KQD8"/>
<evidence type="ECO:0000313" key="4">
    <source>
        <dbReference type="Proteomes" id="UP000199064"/>
    </source>
</evidence>
<dbReference type="InterPro" id="IPR023393">
    <property type="entry name" value="START-like_dom_sf"/>
</dbReference>
<evidence type="ECO:0000259" key="2">
    <source>
        <dbReference type="Pfam" id="PF08327"/>
    </source>
</evidence>
<dbReference type="Gene3D" id="3.30.530.20">
    <property type="match status" value="1"/>
</dbReference>
<feature type="domain" description="Activator of Hsp90 ATPase homologue 1/2-like C-terminal" evidence="2">
    <location>
        <begin position="19"/>
        <end position="133"/>
    </location>
</feature>
<proteinExistence type="inferred from homology"/>
<dbReference type="EMBL" id="FNSL01000001">
    <property type="protein sequence ID" value="SEB60760.1"/>
    <property type="molecule type" value="Genomic_DNA"/>
</dbReference>
<name>A0A1H4KQD8_9HYPH</name>
<evidence type="ECO:0000256" key="1">
    <source>
        <dbReference type="ARBA" id="ARBA00006817"/>
    </source>
</evidence>
<dbReference type="SUPFAM" id="SSF55961">
    <property type="entry name" value="Bet v1-like"/>
    <property type="match status" value="1"/>
</dbReference>
<accession>A0A1H4KQD8</accession>
<comment type="similarity">
    <text evidence="1">Belongs to the AHA1 family.</text>
</comment>
<reference evidence="4" key="1">
    <citation type="submission" date="2016-10" db="EMBL/GenBank/DDBJ databases">
        <authorList>
            <person name="Varghese N."/>
            <person name="Submissions S."/>
        </authorList>
    </citation>
    <scope>NUCLEOTIDE SEQUENCE [LARGE SCALE GENOMIC DNA]</scope>
    <source>
        <strain evidence="4">ES.061</strain>
    </source>
</reference>
<gene>
    <name evidence="3" type="ORF">SAMN05216452_2410</name>
</gene>
<protein>
    <submittedName>
        <fullName evidence="3">Uncharacterized conserved protein YndB, AHSA1/START domain</fullName>
    </submittedName>
</protein>